<gene>
    <name evidence="1" type="ORF">SAMN00790413_02284</name>
</gene>
<name>A0A1W1VMB8_9DEIO</name>
<dbReference type="Proteomes" id="UP000192582">
    <property type="component" value="Unassembled WGS sequence"/>
</dbReference>
<proteinExistence type="predicted"/>
<keyword evidence="2" id="KW-1185">Reference proteome</keyword>
<dbReference type="AlphaFoldDB" id="A0A1W1VMB8"/>
<accession>A0A1W1VMB8</accession>
<evidence type="ECO:0000313" key="1">
    <source>
        <dbReference type="EMBL" id="SMB94191.1"/>
    </source>
</evidence>
<protein>
    <submittedName>
        <fullName evidence="1">Uncharacterized protein</fullName>
    </submittedName>
</protein>
<sequence length="178" mass="19459">MCTISAENSGFVSSQKLGLTAQPFAWVVEAGFPRSLVDDVLAQARSCAVRVTTRSYPELPIGVPVLGGPDLIQPVAPGFLRIAGVGGSVRAGTDDPTCLPRWAREVLGAAWLQPVGTLAQQIPELRSAAWVNRAEIREELDTWVVELEFLWPAYGSHQLTWYAFHDDLADETWQLLMG</sequence>
<reference evidence="1 2" key="1">
    <citation type="submission" date="2017-04" db="EMBL/GenBank/DDBJ databases">
        <authorList>
            <person name="Afonso C.L."/>
            <person name="Miller P.J."/>
            <person name="Scott M.A."/>
            <person name="Spackman E."/>
            <person name="Goraichik I."/>
            <person name="Dimitrov K.M."/>
            <person name="Suarez D.L."/>
            <person name="Swayne D.E."/>
        </authorList>
    </citation>
    <scope>NUCLEOTIDE SEQUENCE [LARGE SCALE GENOMIC DNA]</scope>
    <source>
        <strain evidence="1 2">KR-140</strain>
    </source>
</reference>
<dbReference type="EMBL" id="FWWU01000009">
    <property type="protein sequence ID" value="SMB94191.1"/>
    <property type="molecule type" value="Genomic_DNA"/>
</dbReference>
<organism evidence="1 2">
    <name type="scientific">Deinococcus hopiensis KR-140</name>
    <dbReference type="NCBI Taxonomy" id="695939"/>
    <lineage>
        <taxon>Bacteria</taxon>
        <taxon>Thermotogati</taxon>
        <taxon>Deinococcota</taxon>
        <taxon>Deinococci</taxon>
        <taxon>Deinococcales</taxon>
        <taxon>Deinococcaceae</taxon>
        <taxon>Deinococcus</taxon>
    </lineage>
</organism>
<evidence type="ECO:0000313" key="2">
    <source>
        <dbReference type="Proteomes" id="UP000192582"/>
    </source>
</evidence>
<dbReference type="STRING" id="695939.SAMN00790413_02284"/>